<feature type="transmembrane region" description="Helical" evidence="3">
    <location>
        <begin position="210"/>
        <end position="229"/>
    </location>
</feature>
<dbReference type="FunFam" id="3.40.50.80:FF:000012">
    <property type="entry name" value="NADPH oxidase, isoform B"/>
    <property type="match status" value="1"/>
</dbReference>
<evidence type="ECO:0000259" key="4">
    <source>
        <dbReference type="PROSITE" id="PS51384"/>
    </source>
</evidence>
<dbReference type="SUPFAM" id="SSF52343">
    <property type="entry name" value="Ferredoxin reductase-like, C-terminal NADP-linked domain"/>
    <property type="match status" value="1"/>
</dbReference>
<evidence type="ECO:0000256" key="1">
    <source>
        <dbReference type="ARBA" id="ARBA00023002"/>
    </source>
</evidence>
<dbReference type="Pfam" id="PF08022">
    <property type="entry name" value="FAD_binding_8"/>
    <property type="match status" value="1"/>
</dbReference>
<comment type="catalytic activity">
    <reaction evidence="2">
        <text>NADPH + 2 O2 = 2 superoxide + NADP(+) + H(+)</text>
        <dbReference type="Rhea" id="RHEA:63180"/>
        <dbReference type="ChEBI" id="CHEBI:15378"/>
        <dbReference type="ChEBI" id="CHEBI:15379"/>
        <dbReference type="ChEBI" id="CHEBI:18421"/>
        <dbReference type="ChEBI" id="CHEBI:57783"/>
        <dbReference type="ChEBI" id="CHEBI:58349"/>
    </reaction>
</comment>
<dbReference type="InterPro" id="IPR013121">
    <property type="entry name" value="Fe_red_NAD-bd_6"/>
</dbReference>
<dbReference type="PANTHER" id="PTHR11972:SF58">
    <property type="entry name" value="NADPH OXIDASE 5"/>
    <property type="match status" value="1"/>
</dbReference>
<keyword evidence="3" id="KW-1133">Transmembrane helix</keyword>
<dbReference type="STRING" id="6832.A0A553NE81"/>
<name>A0A553NE81_TIGCA</name>
<dbReference type="AlphaFoldDB" id="A0A553NE81"/>
<accession>A0A553NE81</accession>
<keyword evidence="3" id="KW-0812">Transmembrane</keyword>
<evidence type="ECO:0000256" key="2">
    <source>
        <dbReference type="ARBA" id="ARBA00049908"/>
    </source>
</evidence>
<dbReference type="Gene3D" id="3.40.50.80">
    <property type="entry name" value="Nucleotide-binding domain of ferredoxin-NADP reductase (FNR) module"/>
    <property type="match status" value="1"/>
</dbReference>
<dbReference type="GO" id="GO:0016175">
    <property type="term" value="F:superoxide-generating NAD(P)H oxidase activity"/>
    <property type="evidence" value="ECO:0007669"/>
    <property type="project" value="TreeGrafter"/>
</dbReference>
<proteinExistence type="predicted"/>
<dbReference type="InterPro" id="IPR017927">
    <property type="entry name" value="FAD-bd_FR_type"/>
</dbReference>
<protein>
    <recommendedName>
        <fullName evidence="4">FAD-binding FR-type domain-containing protein</fullName>
    </recommendedName>
</protein>
<keyword evidence="6" id="KW-1185">Reference proteome</keyword>
<dbReference type="InterPro" id="IPR013112">
    <property type="entry name" value="FAD-bd_8"/>
</dbReference>
<dbReference type="SUPFAM" id="SSF63380">
    <property type="entry name" value="Riboflavin synthase domain-like"/>
    <property type="match status" value="1"/>
</dbReference>
<feature type="non-terminal residue" evidence="5">
    <location>
        <position position="1"/>
    </location>
</feature>
<feature type="transmembrane region" description="Helical" evidence="3">
    <location>
        <begin position="27"/>
        <end position="48"/>
    </location>
</feature>
<dbReference type="OMA" id="FHHATHE"/>
<feature type="transmembrane region" description="Helical" evidence="3">
    <location>
        <begin position="178"/>
        <end position="198"/>
    </location>
</feature>
<dbReference type="Gene3D" id="2.40.30.10">
    <property type="entry name" value="Translation factors"/>
    <property type="match status" value="1"/>
</dbReference>
<evidence type="ECO:0000313" key="6">
    <source>
        <dbReference type="Proteomes" id="UP000318571"/>
    </source>
</evidence>
<dbReference type="InterPro" id="IPR000778">
    <property type="entry name" value="Cyt_b245_heavy_chain"/>
</dbReference>
<evidence type="ECO:0000313" key="5">
    <source>
        <dbReference type="EMBL" id="TRY63718.1"/>
    </source>
</evidence>
<dbReference type="GO" id="GO:0006952">
    <property type="term" value="P:defense response"/>
    <property type="evidence" value="ECO:0007669"/>
    <property type="project" value="TreeGrafter"/>
</dbReference>
<dbReference type="PANTHER" id="PTHR11972">
    <property type="entry name" value="NADPH OXIDASE"/>
    <property type="match status" value="1"/>
</dbReference>
<dbReference type="CDD" id="cd06186">
    <property type="entry name" value="NOX_Duox_like_FAD_NADP"/>
    <property type="match status" value="1"/>
</dbReference>
<feature type="transmembrane region" description="Helical" evidence="3">
    <location>
        <begin position="60"/>
        <end position="87"/>
    </location>
</feature>
<feature type="transmembrane region" description="Helical" evidence="3">
    <location>
        <begin position="108"/>
        <end position="126"/>
    </location>
</feature>
<keyword evidence="3" id="KW-0472">Membrane</keyword>
<dbReference type="PROSITE" id="PS51384">
    <property type="entry name" value="FAD_FR"/>
    <property type="match status" value="1"/>
</dbReference>
<keyword evidence="1" id="KW-0560">Oxidoreductase</keyword>
<reference evidence="5 6" key="1">
    <citation type="journal article" date="2018" name="Nat. Ecol. Evol.">
        <title>Genomic signatures of mitonuclear coevolution across populations of Tigriopus californicus.</title>
        <authorList>
            <person name="Barreto F.S."/>
            <person name="Watson E.T."/>
            <person name="Lima T.G."/>
            <person name="Willett C.S."/>
            <person name="Edmands S."/>
            <person name="Li W."/>
            <person name="Burton R.S."/>
        </authorList>
    </citation>
    <scope>NUCLEOTIDE SEQUENCE [LARGE SCALE GENOMIC DNA]</scope>
    <source>
        <strain evidence="5 6">San Diego</strain>
    </source>
</reference>
<dbReference type="FunFam" id="2.40.30.10:FF:000056">
    <property type="entry name" value="NADPH oxidase 5"/>
    <property type="match status" value="1"/>
</dbReference>
<sequence>PLIATKSRLRIQNIIPKNFVGNNLQHIAFVIALIVAVVLLFIIRGAQFHDAKNIDGTTSWIIIIARGCGVCINFLVSLLTLLMCRWLTTLLRKHHWTEYLPIDHHVSYHKLMGGLVFIFGIIHTKMHLMNLVLNLKADLQAVISLNSLQRPTNMQYNFTYSEWLFTAKPGLFGFFPGWAFPTGMALLFVSILMGVGVVPAIRRRGHFEWFIMPSLLFFAGKVRMIYNWFNGDGKTYVVAGALLPSKVTQLVIRRNPDFHFRPGDWVFVNIPIISKFEWHPFTISSAPEEKDVLTLHIRSLGGWTKTLHQYFLDENEAIENEKLGIFVNTPNTSQSMARAIKSVYRGAEVSPKIESEDQATAEPITKDPIIADPATEEVEESYKNQVGYHDIHSRSHITSRPKTTHSRARKPLCLYMNGPNGAPASSIFNAEHAILVATGIGVTPFASILQSIMFKYWESQNVCPRCNHQWSDGKTPKKSFKLNKVDFIWINREQKSFEWFLQLLAQLEMEQAQHFGKNADQFVDVHLYITSVLPVTDVKAITLHLALDLMHKQTKRDLISGLKTRTKAGRPNWDDLFRKAEKANYGKVSVFYCGNPLLAKTLATKCNEFKFDFKKEIF</sequence>
<feature type="domain" description="FAD-binding FR-type" evidence="4">
    <location>
        <begin position="215"/>
        <end position="337"/>
    </location>
</feature>
<dbReference type="EMBL" id="VCGU01000458">
    <property type="protein sequence ID" value="TRY63718.1"/>
    <property type="molecule type" value="Genomic_DNA"/>
</dbReference>
<comment type="caution">
    <text evidence="5">The sequence shown here is derived from an EMBL/GenBank/DDBJ whole genome shotgun (WGS) entry which is preliminary data.</text>
</comment>
<organism evidence="5 6">
    <name type="scientific">Tigriopus californicus</name>
    <name type="common">Marine copepod</name>
    <dbReference type="NCBI Taxonomy" id="6832"/>
    <lineage>
        <taxon>Eukaryota</taxon>
        <taxon>Metazoa</taxon>
        <taxon>Ecdysozoa</taxon>
        <taxon>Arthropoda</taxon>
        <taxon>Crustacea</taxon>
        <taxon>Multicrustacea</taxon>
        <taxon>Hexanauplia</taxon>
        <taxon>Copepoda</taxon>
        <taxon>Harpacticoida</taxon>
        <taxon>Harpacticidae</taxon>
        <taxon>Tigriopus</taxon>
    </lineage>
</organism>
<dbReference type="InterPro" id="IPR050369">
    <property type="entry name" value="RBOH/FRE"/>
</dbReference>
<dbReference type="Proteomes" id="UP000318571">
    <property type="component" value="Chromosome 10"/>
</dbReference>
<dbReference type="GO" id="GO:0043020">
    <property type="term" value="C:NADPH oxidase complex"/>
    <property type="evidence" value="ECO:0007669"/>
    <property type="project" value="TreeGrafter"/>
</dbReference>
<dbReference type="GO" id="GO:0042554">
    <property type="term" value="P:superoxide anion generation"/>
    <property type="evidence" value="ECO:0007669"/>
    <property type="project" value="TreeGrafter"/>
</dbReference>
<dbReference type="PRINTS" id="PR00466">
    <property type="entry name" value="GP91PHOX"/>
</dbReference>
<evidence type="ECO:0000256" key="3">
    <source>
        <dbReference type="SAM" id="Phobius"/>
    </source>
</evidence>
<dbReference type="Pfam" id="PF08030">
    <property type="entry name" value="NAD_binding_6"/>
    <property type="match status" value="1"/>
</dbReference>
<dbReference type="InterPro" id="IPR017938">
    <property type="entry name" value="Riboflavin_synthase-like_b-brl"/>
</dbReference>
<gene>
    <name evidence="5" type="ORF">TCAL_03645</name>
</gene>
<dbReference type="InterPro" id="IPR039261">
    <property type="entry name" value="FNR_nucleotide-bd"/>
</dbReference>